<dbReference type="Proteomes" id="UP000193926">
    <property type="component" value="Unassembled WGS sequence"/>
</dbReference>
<evidence type="ECO:0000256" key="2">
    <source>
        <dbReference type="SAM" id="Phobius"/>
    </source>
</evidence>
<accession>A0A1X4NNE2</accession>
<dbReference type="OrthoDB" id="8456171at2"/>
<comment type="caution">
    <text evidence="4">The sequence shown here is derived from an EMBL/GenBank/DDBJ whole genome shotgun (WGS) entry which is preliminary data.</text>
</comment>
<proteinExistence type="predicted"/>
<name>A0A1X4NNE2_9RHOB</name>
<dbReference type="RefSeq" id="WP_085635634.1">
    <property type="nucleotide sequence ID" value="NZ_JFKC01000003.1"/>
</dbReference>
<keyword evidence="2" id="KW-0812">Transmembrane</keyword>
<keyword evidence="2" id="KW-1133">Transmembrane helix</keyword>
<dbReference type="STRING" id="1123756.MGEO_05035"/>
<reference evidence="4 5" key="1">
    <citation type="submission" date="2014-03" db="EMBL/GenBank/DDBJ databases">
        <title>The draft genome sequence of Marivita geojedonensis KCTC 23882.</title>
        <authorList>
            <person name="Lai Q."/>
            <person name="Shao Z."/>
        </authorList>
    </citation>
    <scope>NUCLEOTIDE SEQUENCE [LARGE SCALE GENOMIC DNA]</scope>
    <source>
        <strain evidence="4 5">DPG-138</strain>
    </source>
</reference>
<dbReference type="EMBL" id="JFKC01000003">
    <property type="protein sequence ID" value="OSQ51915.1"/>
    <property type="molecule type" value="Genomic_DNA"/>
</dbReference>
<sequence length="512" mass="53335">MIRATGIWGVATAISVLTHIVGGYALFAAVIPDEVPDQPLPETELELAAYQVKRTQAAETEPQSDQAASGNTSGTALSQGSIASSRAEPRRPVGETGVPLQTDGARVTSAAPQSAPLSEVSDAADRVEALATQSPPLPAISAVSDTSNPLRVSSETVETGRVQAQALTAAEPATAPLLTAAQPAVLVSGATEILASVSPAITMQAASAPEALASVLPVVQQAVAPESAVTLDPPAERSKAAFAFQGEGGSAVDPVSLSAFQSFMEPGDLSGAAADVRDGISGVLSAIPCSRLQVEFDPENNALLVSGHVPEPSLRGAVLSSMQAKMGRDIPVRDNLLILPRPQCGALSGIASVGLPQSTDQITNPLLLGEDTHAREFHYSEGQPLVMRLQGADYDAFVYVDYFDANGNVLHLLPNEFTPMERTAAKSAVQIGSDTILEPGQPGLYIEIGPPFGQEIAVAFAASEPLYDGVRPLVEPAEPYLDWLRDQVAAARSANPDFKGEWVYFFVSTSEN</sequence>
<dbReference type="Pfam" id="PF14326">
    <property type="entry name" value="DUF4384"/>
    <property type="match status" value="1"/>
</dbReference>
<keyword evidence="5" id="KW-1185">Reference proteome</keyword>
<evidence type="ECO:0000256" key="1">
    <source>
        <dbReference type="SAM" id="MobiDB-lite"/>
    </source>
</evidence>
<protein>
    <recommendedName>
        <fullName evidence="3">DUF4384 domain-containing protein</fullName>
    </recommendedName>
</protein>
<evidence type="ECO:0000313" key="5">
    <source>
        <dbReference type="Proteomes" id="UP000193926"/>
    </source>
</evidence>
<feature type="transmembrane region" description="Helical" evidence="2">
    <location>
        <begin position="7"/>
        <end position="31"/>
    </location>
</feature>
<dbReference type="InterPro" id="IPR025493">
    <property type="entry name" value="DUF4384"/>
</dbReference>
<dbReference type="AlphaFoldDB" id="A0A1X4NNE2"/>
<feature type="compositionally biased region" description="Polar residues" evidence="1">
    <location>
        <begin position="53"/>
        <end position="84"/>
    </location>
</feature>
<feature type="domain" description="DUF4384" evidence="3">
    <location>
        <begin position="379"/>
        <end position="465"/>
    </location>
</feature>
<evidence type="ECO:0000259" key="3">
    <source>
        <dbReference type="Pfam" id="PF14326"/>
    </source>
</evidence>
<keyword evidence="2" id="KW-0472">Membrane</keyword>
<feature type="region of interest" description="Disordered" evidence="1">
    <location>
        <begin position="53"/>
        <end position="124"/>
    </location>
</feature>
<evidence type="ECO:0000313" key="4">
    <source>
        <dbReference type="EMBL" id="OSQ51915.1"/>
    </source>
</evidence>
<gene>
    <name evidence="4" type="ORF">MGEO_05035</name>
</gene>
<organism evidence="4 5">
    <name type="scientific">Marivita geojedonensis</name>
    <dbReference type="NCBI Taxonomy" id="1123756"/>
    <lineage>
        <taxon>Bacteria</taxon>
        <taxon>Pseudomonadati</taxon>
        <taxon>Pseudomonadota</taxon>
        <taxon>Alphaproteobacteria</taxon>
        <taxon>Rhodobacterales</taxon>
        <taxon>Roseobacteraceae</taxon>
        <taxon>Marivita</taxon>
    </lineage>
</organism>